<dbReference type="AlphaFoldDB" id="A0A291BW84"/>
<accession>A0A291BW84</accession>
<dbReference type="OrthoDB" id="2409458at2"/>
<protein>
    <recommendedName>
        <fullName evidence="3">Siphovirus Gp157 family protein</fullName>
    </recommendedName>
</protein>
<gene>
    <name evidence="1" type="ORF">CNY62_02580</name>
</gene>
<dbReference type="KEGG" id="bths:CNY62_02580"/>
<dbReference type="Proteomes" id="UP000243591">
    <property type="component" value="Chromosome"/>
</dbReference>
<proteinExistence type="predicted"/>
<reference evidence="1 2" key="1">
    <citation type="submission" date="2017-09" db="EMBL/GenBank/DDBJ databases">
        <title>Complete Genome Sequences of Two Strains of the Meat Spoilage Bacterium Brochothrix thermosphacta Isolated from Ground Chicken.</title>
        <authorList>
            <person name="Paoli G.C."/>
            <person name="Wijey C."/>
            <person name="Chen C.-Y."/>
            <person name="Nguyen L."/>
            <person name="Yan X."/>
            <person name="Irwin P.L."/>
        </authorList>
    </citation>
    <scope>NUCLEOTIDE SEQUENCE [LARGE SCALE GENOMIC DNA]</scope>
    <source>
        <strain evidence="1 2">BI</strain>
    </source>
</reference>
<dbReference type="RefSeq" id="WP_096699305.1">
    <property type="nucleotide sequence ID" value="NZ_CBCPHX010000003.1"/>
</dbReference>
<evidence type="ECO:0000313" key="2">
    <source>
        <dbReference type="Proteomes" id="UP000243591"/>
    </source>
</evidence>
<dbReference type="InterPro" id="IPR008840">
    <property type="entry name" value="Sipho_Gp157"/>
</dbReference>
<sequence length="159" mass="17884">MSTLYELTNQAIQLKELATTSDPEIFKDTLESLNLAIEDKADGYARVIQELQGHAQTIKNEEIRLSDMRKRTEKNIANMKLNLLDSMNATDTTKITTDLFTFSVRNNAESVAIEDEKDIPDDFYVTKREISKATLKSALKNGAEIKGVSLKRSQTLAIK</sequence>
<dbReference type="EMBL" id="CP023483">
    <property type="protein sequence ID" value="ATF25366.1"/>
    <property type="molecule type" value="Genomic_DNA"/>
</dbReference>
<evidence type="ECO:0008006" key="3">
    <source>
        <dbReference type="Google" id="ProtNLM"/>
    </source>
</evidence>
<name>A0A291BW84_BROTH</name>
<dbReference type="Pfam" id="PF05565">
    <property type="entry name" value="Sipho_Gp157"/>
    <property type="match status" value="1"/>
</dbReference>
<keyword evidence="2" id="KW-1185">Reference proteome</keyword>
<organism evidence="1 2">
    <name type="scientific">Brochothrix thermosphacta</name>
    <name type="common">Microbacterium thermosphactum</name>
    <dbReference type="NCBI Taxonomy" id="2756"/>
    <lineage>
        <taxon>Bacteria</taxon>
        <taxon>Bacillati</taxon>
        <taxon>Bacillota</taxon>
        <taxon>Bacilli</taxon>
        <taxon>Bacillales</taxon>
        <taxon>Listeriaceae</taxon>
        <taxon>Brochothrix</taxon>
    </lineage>
</organism>
<evidence type="ECO:0000313" key="1">
    <source>
        <dbReference type="EMBL" id="ATF25366.1"/>
    </source>
</evidence>